<dbReference type="InterPro" id="IPR004136">
    <property type="entry name" value="NMO"/>
</dbReference>
<evidence type="ECO:0000313" key="10">
    <source>
        <dbReference type="EMBL" id="GGF90911.1"/>
    </source>
</evidence>
<evidence type="ECO:0000313" key="11">
    <source>
        <dbReference type="Proteomes" id="UP000654257"/>
    </source>
</evidence>
<dbReference type="PANTHER" id="PTHR42747:SF3">
    <property type="entry name" value="NITRONATE MONOOXYGENASE-RELATED"/>
    <property type="match status" value="1"/>
</dbReference>
<name>A0A917CL64_9NOCA</name>
<keyword evidence="11" id="KW-1185">Reference proteome</keyword>
<dbReference type="Gene3D" id="3.20.20.70">
    <property type="entry name" value="Aldolase class I"/>
    <property type="match status" value="1"/>
</dbReference>
<dbReference type="Proteomes" id="UP000654257">
    <property type="component" value="Unassembled WGS sequence"/>
</dbReference>
<evidence type="ECO:0000256" key="6">
    <source>
        <dbReference type="ARBA" id="ARBA00023002"/>
    </source>
</evidence>
<dbReference type="AlphaFoldDB" id="A0A917CL64"/>
<dbReference type="EMBL" id="BMCU01000001">
    <property type="protein sequence ID" value="GGF90911.1"/>
    <property type="molecule type" value="Genomic_DNA"/>
</dbReference>
<dbReference type="GO" id="GO:0018580">
    <property type="term" value="F:nitronate monooxygenase activity"/>
    <property type="evidence" value="ECO:0007669"/>
    <property type="project" value="InterPro"/>
</dbReference>
<organism evidence="10 11">
    <name type="scientific">Rhodococcoides trifolii</name>
    <dbReference type="NCBI Taxonomy" id="908250"/>
    <lineage>
        <taxon>Bacteria</taxon>
        <taxon>Bacillati</taxon>
        <taxon>Actinomycetota</taxon>
        <taxon>Actinomycetes</taxon>
        <taxon>Mycobacteriales</taxon>
        <taxon>Nocardiaceae</taxon>
        <taxon>Rhodococcoides</taxon>
    </lineage>
</organism>
<dbReference type="GO" id="GO:0009636">
    <property type="term" value="P:response to toxic substance"/>
    <property type="evidence" value="ECO:0007669"/>
    <property type="project" value="UniProtKB-KW"/>
</dbReference>
<evidence type="ECO:0000256" key="9">
    <source>
        <dbReference type="ARBA" id="ARBA00049401"/>
    </source>
</evidence>
<comment type="caution">
    <text evidence="10">The sequence shown here is derived from an EMBL/GenBank/DDBJ whole genome shotgun (WGS) entry which is preliminary data.</text>
</comment>
<accession>A0A917CL64</accession>
<keyword evidence="5" id="KW-0288">FMN</keyword>
<keyword evidence="6" id="KW-0560">Oxidoreductase</keyword>
<evidence type="ECO:0000256" key="7">
    <source>
        <dbReference type="ARBA" id="ARBA00023033"/>
    </source>
</evidence>
<comment type="similarity">
    <text evidence="2">Belongs to the nitronate monooxygenase family. NMO class I subfamily.</text>
</comment>
<comment type="catalytic activity">
    <reaction evidence="9">
        <text>3 propionate 3-nitronate + 3 O2 + H2O = 3 3-oxopropanoate + 2 nitrate + nitrite + H2O2 + 3 H(+)</text>
        <dbReference type="Rhea" id="RHEA:57332"/>
        <dbReference type="ChEBI" id="CHEBI:15377"/>
        <dbReference type="ChEBI" id="CHEBI:15378"/>
        <dbReference type="ChEBI" id="CHEBI:15379"/>
        <dbReference type="ChEBI" id="CHEBI:16240"/>
        <dbReference type="ChEBI" id="CHEBI:16301"/>
        <dbReference type="ChEBI" id="CHEBI:17632"/>
        <dbReference type="ChEBI" id="CHEBI:33190"/>
        <dbReference type="ChEBI" id="CHEBI:136067"/>
    </reaction>
</comment>
<keyword evidence="3" id="KW-0216">Detoxification</keyword>
<dbReference type="CDD" id="cd04730">
    <property type="entry name" value="NPD_like"/>
    <property type="match status" value="1"/>
</dbReference>
<evidence type="ECO:0000256" key="5">
    <source>
        <dbReference type="ARBA" id="ARBA00022643"/>
    </source>
</evidence>
<dbReference type="SUPFAM" id="SSF51412">
    <property type="entry name" value="Inosine monophosphate dehydrogenase (IMPDH)"/>
    <property type="match status" value="1"/>
</dbReference>
<evidence type="ECO:0000256" key="3">
    <source>
        <dbReference type="ARBA" id="ARBA00022575"/>
    </source>
</evidence>
<dbReference type="PANTHER" id="PTHR42747">
    <property type="entry name" value="NITRONATE MONOOXYGENASE-RELATED"/>
    <property type="match status" value="1"/>
</dbReference>
<dbReference type="RefSeq" id="WP_188542774.1">
    <property type="nucleotide sequence ID" value="NZ_BMCU01000001.1"/>
</dbReference>
<reference evidence="10" key="2">
    <citation type="submission" date="2020-09" db="EMBL/GenBank/DDBJ databases">
        <authorList>
            <person name="Sun Q."/>
            <person name="Sedlacek I."/>
        </authorList>
    </citation>
    <scope>NUCLEOTIDE SEQUENCE</scope>
    <source>
        <strain evidence="10">CCM 7905</strain>
    </source>
</reference>
<gene>
    <name evidence="10" type="ORF">GCM10007304_01070</name>
</gene>
<dbReference type="InterPro" id="IPR013785">
    <property type="entry name" value="Aldolase_TIM"/>
</dbReference>
<sequence>MSSALFPARLPIVCAPMAGGPSTPELTAAVSNAGGLGFLAGANLTPDALDRQLTEVERLTSNPYGVNLFLPSKQIASPSVLDDYRARLEPLAAELGVEVGPPTWHDDHIAEKIDIVCSHRPAAVSVTFGSPGRELSDRVKAIGAQMIGTVTSISEAETAVADGADMLVVQGSEAGGHRGVFVDDPADERGGFFLSLPSLLMSIGLSVDVPLIAAGGIMDGSGVFAALGWGAVAAQLGTAFLCSPEAGTTAVHRRALLNREYERTMVTRAFSGRPARGLANEFADKFTATAPAGYPELNSMTGPLRAAATAAGRADVPNLWAGTGWRAVTDAPAGDIVARIVREMTTA</sequence>
<comment type="cofactor">
    <cofactor evidence="1">
        <name>FMN</name>
        <dbReference type="ChEBI" id="CHEBI:58210"/>
    </cofactor>
</comment>
<proteinExistence type="inferred from homology"/>
<keyword evidence="10" id="KW-0223">Dioxygenase</keyword>
<keyword evidence="4" id="KW-0285">Flavoprotein</keyword>
<evidence type="ECO:0000256" key="4">
    <source>
        <dbReference type="ARBA" id="ARBA00022630"/>
    </source>
</evidence>
<reference evidence="10" key="1">
    <citation type="journal article" date="2014" name="Int. J. Syst. Evol. Microbiol.">
        <title>Complete genome sequence of Corynebacterium casei LMG S-19264T (=DSM 44701T), isolated from a smear-ripened cheese.</title>
        <authorList>
            <consortium name="US DOE Joint Genome Institute (JGI-PGF)"/>
            <person name="Walter F."/>
            <person name="Albersmeier A."/>
            <person name="Kalinowski J."/>
            <person name="Ruckert C."/>
        </authorList>
    </citation>
    <scope>NUCLEOTIDE SEQUENCE</scope>
    <source>
        <strain evidence="10">CCM 7905</strain>
    </source>
</reference>
<keyword evidence="7" id="KW-0503">Monooxygenase</keyword>
<dbReference type="GO" id="GO:0051213">
    <property type="term" value="F:dioxygenase activity"/>
    <property type="evidence" value="ECO:0007669"/>
    <property type="project" value="UniProtKB-KW"/>
</dbReference>
<dbReference type="Pfam" id="PF03060">
    <property type="entry name" value="NMO"/>
    <property type="match status" value="1"/>
</dbReference>
<evidence type="ECO:0000256" key="2">
    <source>
        <dbReference type="ARBA" id="ARBA00009881"/>
    </source>
</evidence>
<evidence type="ECO:0000256" key="1">
    <source>
        <dbReference type="ARBA" id="ARBA00001917"/>
    </source>
</evidence>
<evidence type="ECO:0000256" key="8">
    <source>
        <dbReference type="ARBA" id="ARBA00031155"/>
    </source>
</evidence>
<protein>
    <recommendedName>
        <fullName evidence="8">Propionate 3-nitronate monooxygenase</fullName>
    </recommendedName>
</protein>